<feature type="region of interest" description="Disordered" evidence="3">
    <location>
        <begin position="262"/>
        <end position="281"/>
    </location>
</feature>
<dbReference type="InterPro" id="IPR053932">
    <property type="entry name" value="GeBP-like_DBD"/>
</dbReference>
<comment type="caution">
    <text evidence="5">The sequence shown here is derived from an EMBL/GenBank/DDBJ whole genome shotgun (WGS) entry which is preliminary data.</text>
</comment>
<evidence type="ECO:0000256" key="1">
    <source>
        <dbReference type="ARBA" id="ARBA00010820"/>
    </source>
</evidence>
<reference evidence="5 6" key="1">
    <citation type="submission" date="2024-08" db="EMBL/GenBank/DDBJ databases">
        <title>Insights into the chromosomal genome structure of Flemingia macrophylla.</title>
        <authorList>
            <person name="Ding Y."/>
            <person name="Zhao Y."/>
            <person name="Bi W."/>
            <person name="Wu M."/>
            <person name="Zhao G."/>
            <person name="Gong Y."/>
            <person name="Li W."/>
            <person name="Zhang P."/>
        </authorList>
    </citation>
    <scope>NUCLEOTIDE SEQUENCE [LARGE SCALE GENOMIC DNA]</scope>
    <source>
        <strain evidence="5">DYQJB</strain>
        <tissue evidence="5">Leaf</tissue>
    </source>
</reference>
<comment type="similarity">
    <text evidence="1">Belongs to the GeBP family.</text>
</comment>
<dbReference type="Pfam" id="PF04504">
    <property type="entry name" value="GeBP-like_DBD"/>
    <property type="match status" value="1"/>
</dbReference>
<dbReference type="PANTHER" id="PTHR31662:SF33">
    <property type="entry name" value="DNA-BINDING STOREKEEPER PROTEIN TRANSCRIPTIONAL REGULATOR-LIKE PROTEIN"/>
    <property type="match status" value="1"/>
</dbReference>
<evidence type="ECO:0000313" key="6">
    <source>
        <dbReference type="Proteomes" id="UP001603857"/>
    </source>
</evidence>
<gene>
    <name evidence="5" type="ORF">Fmac_016355</name>
</gene>
<evidence type="ECO:0000313" key="5">
    <source>
        <dbReference type="EMBL" id="KAL2335142.1"/>
    </source>
</evidence>
<feature type="coiled-coil region" evidence="2">
    <location>
        <begin position="199"/>
        <end position="226"/>
    </location>
</feature>
<organism evidence="5 6">
    <name type="scientific">Flemingia macrophylla</name>
    <dbReference type="NCBI Taxonomy" id="520843"/>
    <lineage>
        <taxon>Eukaryota</taxon>
        <taxon>Viridiplantae</taxon>
        <taxon>Streptophyta</taxon>
        <taxon>Embryophyta</taxon>
        <taxon>Tracheophyta</taxon>
        <taxon>Spermatophyta</taxon>
        <taxon>Magnoliopsida</taxon>
        <taxon>eudicotyledons</taxon>
        <taxon>Gunneridae</taxon>
        <taxon>Pentapetalae</taxon>
        <taxon>rosids</taxon>
        <taxon>fabids</taxon>
        <taxon>Fabales</taxon>
        <taxon>Fabaceae</taxon>
        <taxon>Papilionoideae</taxon>
        <taxon>50 kb inversion clade</taxon>
        <taxon>NPAAA clade</taxon>
        <taxon>indigoferoid/millettioid clade</taxon>
        <taxon>Phaseoleae</taxon>
        <taxon>Flemingia</taxon>
    </lineage>
</organism>
<sequence length="365" mass="40335">MEPKQKQHPPSTADPPTRSSSSSSSSESESESESDEQQQPHPNRIVQDFTSSSSEEDDQQQQQQQPSRNPNSKPSESESESESDSDSDSEPKLATPAQKHKQPAPEPPKSGSKRPAENDAGPKPASKKPTPPPDNSDEAEDDGKKPGGGGGGGHLKLFRRVFSDEDEPAILKGMVEFISRTGQDPIKYPDSFHSSMKKSLQLEASVNQLKEKIRRLRKKFETNLLRAMDGEDPKFFKSHDHTVFELSKKVWGEASMMVVKPILNGKPPKSPNPKKKGVGGGTRNVAIKTCLADVDSLYREISGVKELNEDEMKRGLALIGESKRKELEGRWKKLRLAEIELVANRSLLTGEQIKWIHEALESSGK</sequence>
<feature type="region of interest" description="Disordered" evidence="3">
    <location>
        <begin position="1"/>
        <end position="156"/>
    </location>
</feature>
<protein>
    <recommendedName>
        <fullName evidence="4">Glabrous enhancer-binding protein-like DBD domain-containing protein</fullName>
    </recommendedName>
</protein>
<feature type="domain" description="Glabrous enhancer-binding protein-like DBD" evidence="4">
    <location>
        <begin position="158"/>
        <end position="252"/>
    </location>
</feature>
<accession>A0ABD1MH57</accession>
<keyword evidence="2" id="KW-0175">Coiled coil</keyword>
<proteinExistence type="inferred from homology"/>
<dbReference type="GO" id="GO:0010468">
    <property type="term" value="P:regulation of gene expression"/>
    <property type="evidence" value="ECO:0007669"/>
    <property type="project" value="UniProtKB-ARBA"/>
</dbReference>
<evidence type="ECO:0000256" key="2">
    <source>
        <dbReference type="SAM" id="Coils"/>
    </source>
</evidence>
<evidence type="ECO:0000259" key="4">
    <source>
        <dbReference type="Pfam" id="PF04504"/>
    </source>
</evidence>
<feature type="compositionally biased region" description="Acidic residues" evidence="3">
    <location>
        <begin position="77"/>
        <end position="88"/>
    </location>
</feature>
<dbReference type="PANTHER" id="PTHR31662">
    <property type="entry name" value="BNAANNG10740D PROTEIN-RELATED"/>
    <property type="match status" value="1"/>
</dbReference>
<evidence type="ECO:0000256" key="3">
    <source>
        <dbReference type="SAM" id="MobiDB-lite"/>
    </source>
</evidence>
<dbReference type="EMBL" id="JBGMDY010000005">
    <property type="protein sequence ID" value="KAL2335142.1"/>
    <property type="molecule type" value="Genomic_DNA"/>
</dbReference>
<dbReference type="AlphaFoldDB" id="A0ABD1MH57"/>
<name>A0ABD1MH57_9FABA</name>
<dbReference type="Proteomes" id="UP001603857">
    <property type="component" value="Unassembled WGS sequence"/>
</dbReference>
<keyword evidence="6" id="KW-1185">Reference proteome</keyword>
<dbReference type="InterPro" id="IPR007592">
    <property type="entry name" value="GEBP"/>
</dbReference>